<evidence type="ECO:0000313" key="10">
    <source>
        <dbReference type="Ensembl" id="ENSAPOP00000006657.1"/>
    </source>
</evidence>
<dbReference type="InParanoid" id="A0A3Q1EST2"/>
<evidence type="ECO:0000256" key="7">
    <source>
        <dbReference type="PROSITE-ProRule" id="PRU01375"/>
    </source>
</evidence>
<feature type="transmembrane region" description="Helical" evidence="8">
    <location>
        <begin position="12"/>
        <end position="32"/>
    </location>
</feature>
<dbReference type="InterPro" id="IPR039220">
    <property type="entry name" value="FAM3"/>
</dbReference>
<dbReference type="Proteomes" id="UP000257200">
    <property type="component" value="Unplaced"/>
</dbReference>
<comment type="similarity">
    <text evidence="2">Belongs to the FAM3 family.</text>
</comment>
<name>A0A3Q1EST2_9TELE</name>
<proteinExistence type="inferred from homology"/>
<keyword evidence="3" id="KW-0964">Secreted</keyword>
<dbReference type="STRING" id="80966.ENSAPOP00000006657"/>
<keyword evidence="11" id="KW-1185">Reference proteome</keyword>
<evidence type="ECO:0000256" key="6">
    <source>
        <dbReference type="ARBA" id="ARBA00023157"/>
    </source>
</evidence>
<keyword evidence="8" id="KW-1133">Transmembrane helix</keyword>
<dbReference type="GeneID" id="110962215"/>
<evidence type="ECO:0000259" key="9">
    <source>
        <dbReference type="Pfam" id="PF15711"/>
    </source>
</evidence>
<sequence length="232" mass="25850">MIIRRGINRGVVKSLMVLVSAVILLILLLQFFNNPFKTDWNLALLESFSQTSEVAIDVPQGPCTIKRDCPDDHYSFFIQSGAANVVGPKICIQNKLVLGSVLNNVAPGINLVTMNGRSGAVIKTGTFNMYSGEVEPLIDFLKEIDKDSVVLVASYDDPSTKLNDEARKLFVELGSSSIETLKFRDNWVFVGVKGESMKSKHEKVRKNDREINKYDGWPELIDMDGCIPKHLD</sequence>
<dbReference type="InterPro" id="IPR039477">
    <property type="entry name" value="ILEI/PANDER_dom"/>
</dbReference>
<dbReference type="RefSeq" id="XP_022065822.1">
    <property type="nucleotide sequence ID" value="XM_022210130.2"/>
</dbReference>
<keyword evidence="5 7" id="KW-0430">Lectin</keyword>
<reference evidence="10" key="2">
    <citation type="submission" date="2025-09" db="UniProtKB">
        <authorList>
            <consortium name="Ensembl"/>
        </authorList>
    </citation>
    <scope>IDENTIFICATION</scope>
</reference>
<evidence type="ECO:0000256" key="3">
    <source>
        <dbReference type="ARBA" id="ARBA00022525"/>
    </source>
</evidence>
<dbReference type="GeneTree" id="ENSGT00950000183004"/>
<dbReference type="Pfam" id="PF15711">
    <property type="entry name" value="ILEI"/>
    <property type="match status" value="1"/>
</dbReference>
<evidence type="ECO:0000256" key="8">
    <source>
        <dbReference type="SAM" id="Phobius"/>
    </source>
</evidence>
<evidence type="ECO:0000256" key="1">
    <source>
        <dbReference type="ARBA" id="ARBA00004613"/>
    </source>
</evidence>
<dbReference type="OrthoDB" id="440755at2759"/>
<accession>A0A3Q1EST2</accession>
<dbReference type="Ensembl" id="ENSAPOT00000006280.1">
    <property type="protein sequence ID" value="ENSAPOP00000006657.1"/>
    <property type="gene ID" value="ENSAPOG00000008499.1"/>
</dbReference>
<evidence type="ECO:0000256" key="5">
    <source>
        <dbReference type="ARBA" id="ARBA00022734"/>
    </source>
</evidence>
<evidence type="ECO:0000256" key="4">
    <source>
        <dbReference type="ARBA" id="ARBA00022729"/>
    </source>
</evidence>
<evidence type="ECO:0000313" key="11">
    <source>
        <dbReference type="Proteomes" id="UP000257200"/>
    </source>
</evidence>
<keyword evidence="8" id="KW-0812">Transmembrane</keyword>
<dbReference type="CDD" id="cd13940">
    <property type="entry name" value="ILEI_FAM3C"/>
    <property type="match status" value="1"/>
</dbReference>
<dbReference type="RefSeq" id="XP_022065823.1">
    <property type="nucleotide sequence ID" value="XM_022210131.2"/>
</dbReference>
<feature type="domain" description="ILEI/PANDER" evidence="9">
    <location>
        <begin position="108"/>
        <end position="194"/>
    </location>
</feature>
<dbReference type="PANTHER" id="PTHR14592">
    <property type="entry name" value="UNCHARACTERIZED FAM3"/>
    <property type="match status" value="1"/>
</dbReference>
<keyword evidence="8" id="KW-0472">Membrane</keyword>
<reference evidence="10" key="1">
    <citation type="submission" date="2025-08" db="UniProtKB">
        <authorList>
            <consortium name="Ensembl"/>
        </authorList>
    </citation>
    <scope>IDENTIFICATION</scope>
</reference>
<evidence type="ECO:0000256" key="2">
    <source>
        <dbReference type="ARBA" id="ARBA00010905"/>
    </source>
</evidence>
<dbReference type="GO" id="GO:0005576">
    <property type="term" value="C:extracellular region"/>
    <property type="evidence" value="ECO:0007669"/>
    <property type="project" value="UniProtKB-SubCell"/>
</dbReference>
<dbReference type="AlphaFoldDB" id="A0A3Q1EST2"/>
<organism evidence="10 11">
    <name type="scientific">Acanthochromis polyacanthus</name>
    <name type="common">spiny chromis</name>
    <dbReference type="NCBI Taxonomy" id="80966"/>
    <lineage>
        <taxon>Eukaryota</taxon>
        <taxon>Metazoa</taxon>
        <taxon>Chordata</taxon>
        <taxon>Craniata</taxon>
        <taxon>Vertebrata</taxon>
        <taxon>Euteleostomi</taxon>
        <taxon>Actinopterygii</taxon>
        <taxon>Neopterygii</taxon>
        <taxon>Teleostei</taxon>
        <taxon>Neoteleostei</taxon>
        <taxon>Acanthomorphata</taxon>
        <taxon>Ovalentaria</taxon>
        <taxon>Pomacentridae</taxon>
        <taxon>Acanthochromis</taxon>
    </lineage>
</organism>
<dbReference type="InterPro" id="IPR039475">
    <property type="entry name" value="ILEI_FAM3C"/>
</dbReference>
<keyword evidence="4" id="KW-0732">Signal</keyword>
<dbReference type="GO" id="GO:0030246">
    <property type="term" value="F:carbohydrate binding"/>
    <property type="evidence" value="ECO:0007669"/>
    <property type="project" value="UniProtKB-UniRule"/>
</dbReference>
<protein>
    <submittedName>
        <fullName evidence="10">Protein FAM3C-like</fullName>
    </submittedName>
</protein>
<dbReference type="PROSITE" id="PS52031">
    <property type="entry name" value="GG_LECTIN"/>
    <property type="match status" value="1"/>
</dbReference>
<comment type="subcellular location">
    <subcellularLocation>
        <location evidence="1">Secreted</location>
    </subcellularLocation>
</comment>
<keyword evidence="6" id="KW-1015">Disulfide bond</keyword>